<dbReference type="EMBL" id="RDQH01000331">
    <property type="protein sequence ID" value="RXH98303.1"/>
    <property type="molecule type" value="Genomic_DNA"/>
</dbReference>
<keyword evidence="2" id="KW-1185">Reference proteome</keyword>
<gene>
    <name evidence="1" type="ORF">DVH24_010628</name>
</gene>
<dbReference type="Proteomes" id="UP000290289">
    <property type="component" value="Chromosome 5"/>
</dbReference>
<feature type="non-terminal residue" evidence="1">
    <location>
        <position position="1"/>
    </location>
</feature>
<organism evidence="1 2">
    <name type="scientific">Malus domestica</name>
    <name type="common">Apple</name>
    <name type="synonym">Pyrus malus</name>
    <dbReference type="NCBI Taxonomy" id="3750"/>
    <lineage>
        <taxon>Eukaryota</taxon>
        <taxon>Viridiplantae</taxon>
        <taxon>Streptophyta</taxon>
        <taxon>Embryophyta</taxon>
        <taxon>Tracheophyta</taxon>
        <taxon>Spermatophyta</taxon>
        <taxon>Magnoliopsida</taxon>
        <taxon>eudicotyledons</taxon>
        <taxon>Gunneridae</taxon>
        <taxon>Pentapetalae</taxon>
        <taxon>rosids</taxon>
        <taxon>fabids</taxon>
        <taxon>Rosales</taxon>
        <taxon>Rosaceae</taxon>
        <taxon>Amygdaloideae</taxon>
        <taxon>Maleae</taxon>
        <taxon>Malus</taxon>
    </lineage>
</organism>
<reference evidence="1 2" key="1">
    <citation type="submission" date="2018-10" db="EMBL/GenBank/DDBJ databases">
        <title>A high-quality apple genome assembly.</title>
        <authorList>
            <person name="Hu J."/>
        </authorList>
    </citation>
    <scope>NUCLEOTIDE SEQUENCE [LARGE SCALE GENOMIC DNA]</scope>
    <source>
        <strain evidence="2">cv. HFTH1</strain>
        <tissue evidence="1">Young leaf</tissue>
    </source>
</reference>
<accession>A0A498JWG0</accession>
<proteinExistence type="predicted"/>
<name>A0A498JWG0_MALDO</name>
<dbReference type="AlphaFoldDB" id="A0A498JWG0"/>
<evidence type="ECO:0000313" key="1">
    <source>
        <dbReference type="EMBL" id="RXH98303.1"/>
    </source>
</evidence>
<sequence length="161" mass="18016">FANGFYLKVCIRHVNRHVGYYNVPIGIVWYVDGTGRNGEGTKMLSDGNKEEEEGDGEVVILCSKYVEQVVPGGEEERKFTQNSSRGIACSTHFRRTKRGTERLVPLRFIPAHVPNGTIVHEYIFCGCMGLGYFLAYPNQIKISNLISNRWATSKGSQTPSP</sequence>
<protein>
    <submittedName>
        <fullName evidence="1">Uncharacterized protein</fullName>
    </submittedName>
</protein>
<comment type="caution">
    <text evidence="1">The sequence shown here is derived from an EMBL/GenBank/DDBJ whole genome shotgun (WGS) entry which is preliminary data.</text>
</comment>
<evidence type="ECO:0000313" key="2">
    <source>
        <dbReference type="Proteomes" id="UP000290289"/>
    </source>
</evidence>